<comment type="caution">
    <text evidence="2">The sequence shown here is derived from an EMBL/GenBank/DDBJ whole genome shotgun (WGS) entry which is preliminary data.</text>
</comment>
<keyword evidence="1" id="KW-1133">Transmembrane helix</keyword>
<evidence type="ECO:0000313" key="3">
    <source>
        <dbReference type="Proteomes" id="UP001159364"/>
    </source>
</evidence>
<proteinExistence type="predicted"/>
<dbReference type="AlphaFoldDB" id="A0AAV8T3U6"/>
<dbReference type="PANTHER" id="PTHR31168">
    <property type="entry name" value="OS02G0292800 PROTEIN"/>
    <property type="match status" value="1"/>
</dbReference>
<dbReference type="EMBL" id="JAIWQS010000006">
    <property type="protein sequence ID" value="KAJ8761407.1"/>
    <property type="molecule type" value="Genomic_DNA"/>
</dbReference>
<dbReference type="InterPro" id="IPR006747">
    <property type="entry name" value="DUF599"/>
</dbReference>
<keyword evidence="3" id="KW-1185">Reference proteome</keyword>
<gene>
    <name evidence="2" type="ORF">K2173_001538</name>
</gene>
<name>A0AAV8T3U6_9ROSI</name>
<organism evidence="2 3">
    <name type="scientific">Erythroxylum novogranatense</name>
    <dbReference type="NCBI Taxonomy" id="1862640"/>
    <lineage>
        <taxon>Eukaryota</taxon>
        <taxon>Viridiplantae</taxon>
        <taxon>Streptophyta</taxon>
        <taxon>Embryophyta</taxon>
        <taxon>Tracheophyta</taxon>
        <taxon>Spermatophyta</taxon>
        <taxon>Magnoliopsida</taxon>
        <taxon>eudicotyledons</taxon>
        <taxon>Gunneridae</taxon>
        <taxon>Pentapetalae</taxon>
        <taxon>rosids</taxon>
        <taxon>fabids</taxon>
        <taxon>Malpighiales</taxon>
        <taxon>Erythroxylaceae</taxon>
        <taxon>Erythroxylum</taxon>
    </lineage>
</organism>
<accession>A0AAV8T3U6</accession>
<reference evidence="2 3" key="1">
    <citation type="submission" date="2021-09" db="EMBL/GenBank/DDBJ databases">
        <title>Genomic insights and catalytic innovation underlie evolution of tropane alkaloids biosynthesis.</title>
        <authorList>
            <person name="Wang Y.-J."/>
            <person name="Tian T."/>
            <person name="Huang J.-P."/>
            <person name="Huang S.-X."/>
        </authorList>
    </citation>
    <scope>NUCLEOTIDE SEQUENCE [LARGE SCALE GENOMIC DNA]</scope>
    <source>
        <strain evidence="2">KIB-2018</strain>
        <tissue evidence="2">Leaf</tissue>
    </source>
</reference>
<keyword evidence="1" id="KW-0472">Membrane</keyword>
<feature type="transmembrane region" description="Helical" evidence="1">
    <location>
        <begin position="120"/>
        <end position="141"/>
    </location>
</feature>
<keyword evidence="1" id="KW-0812">Transmembrane</keyword>
<sequence>MFHLKFHREYLDLILVPMGLFVMFAYHVFLLYRNLNNPRSTIIGRENQDKTDWVRSVGGDREKDLDRAVSVISSNTSAATYLATISLTLSSVIGTWLGSTSSSSVLQIQRVYGDTRPYTIFIKNICLLICFLLAFSGFVQAARHLVHANYLISSTENKKLVKEIQFAVTRALYFALNIILWFFGPIPMFVSSILMVVIVYYHDIYTVKLHTNYCQSNGYKGKTAFGEDSFSY</sequence>
<feature type="transmembrane region" description="Helical" evidence="1">
    <location>
        <begin position="12"/>
        <end position="32"/>
    </location>
</feature>
<feature type="transmembrane region" description="Helical" evidence="1">
    <location>
        <begin position="178"/>
        <end position="201"/>
    </location>
</feature>
<protein>
    <submittedName>
        <fullName evidence="2">Uncharacterized protein</fullName>
    </submittedName>
</protein>
<evidence type="ECO:0000313" key="2">
    <source>
        <dbReference type="EMBL" id="KAJ8761407.1"/>
    </source>
</evidence>
<dbReference type="Proteomes" id="UP001159364">
    <property type="component" value="Linkage Group LG06"/>
</dbReference>
<dbReference type="Pfam" id="PF04654">
    <property type="entry name" value="DUF599"/>
    <property type="match status" value="1"/>
</dbReference>
<dbReference type="PANTHER" id="PTHR31168:SF26">
    <property type="entry name" value="DUF599 DOMAIN-CONTAINING PROTEIN"/>
    <property type="match status" value="1"/>
</dbReference>
<evidence type="ECO:0000256" key="1">
    <source>
        <dbReference type="SAM" id="Phobius"/>
    </source>
</evidence>